<dbReference type="InterPro" id="IPR036318">
    <property type="entry name" value="FAD-bd_PCMH-like_sf"/>
</dbReference>
<dbReference type="InterPro" id="IPR012951">
    <property type="entry name" value="BBE"/>
</dbReference>
<reference evidence="7" key="1">
    <citation type="journal article" date="2014" name="Int. J. Syst. Evol. Microbiol.">
        <title>Complete genome sequence of Corynebacterium casei LMG S-19264T (=DSM 44701T), isolated from a smear-ripened cheese.</title>
        <authorList>
            <consortium name="US DOE Joint Genome Institute (JGI-PGF)"/>
            <person name="Walter F."/>
            <person name="Albersmeier A."/>
            <person name="Kalinowski J."/>
            <person name="Ruckert C."/>
        </authorList>
    </citation>
    <scope>NUCLEOTIDE SEQUENCE</scope>
    <source>
        <strain evidence="7">CGMCC 1.15454</strain>
    </source>
</reference>
<comment type="similarity">
    <text evidence="2">Belongs to the oxygen-dependent FAD-linked oxidoreductase family.</text>
</comment>
<dbReference type="EMBL" id="BMJD01000036">
    <property type="protein sequence ID" value="GGB54340.1"/>
    <property type="molecule type" value="Genomic_DNA"/>
</dbReference>
<dbReference type="InterPro" id="IPR050416">
    <property type="entry name" value="FAD-linked_Oxidoreductase"/>
</dbReference>
<dbReference type="PANTHER" id="PTHR42973:SF39">
    <property type="entry name" value="FAD-BINDING PCMH-TYPE DOMAIN-CONTAINING PROTEIN"/>
    <property type="match status" value="1"/>
</dbReference>
<keyword evidence="3" id="KW-0285">Flavoprotein</keyword>
<sequence length="466" mass="52598">MKQSFSQLKPQITELKQQIQGSILFSSDSQVKKYWNMAVRTATCLIVRVKNVQDIIKVLNFARRHRLPLAVRSGWHNSYVGYYTENQSVLIDLSDVNHIDVNVQLRNAHLGPGNTWGDVSDALQPYKLAIPSGDAASVGVGGLTQGSGIGFLSRKYGLTIDALRSIEMVTADGEVCRASRKENPELFWGVRGGAGNFGIITDFEFDLFEVEEVLGGTLYYKGIKAEDLLKIVNLAYEAPDELTVIIDMMAAHPVPFLPAKYHFQPVISVSFCYAGDLETGKNVIAPFRKIGNIISDQVTQQPYKNLLTNLPEDLTFGSYGRNMYMETFDEQKAKTFVEVVNKNLSSNISIQLRVLGGAISRVPENHTAFAHRNKPYLVHISNVFTSMEEADRYYTCMENVWDKLKPYAAGADVNFIEIGDTDRLEEFYSEEILHRLISLKKHYDLENIFRNNLNLKPDITNYPWKD</sequence>
<name>A0A9W5X6N7_9BACI</name>
<dbReference type="InterPro" id="IPR016169">
    <property type="entry name" value="FAD-bd_PCMH_sub2"/>
</dbReference>
<evidence type="ECO:0000313" key="7">
    <source>
        <dbReference type="EMBL" id="GGB54340.1"/>
    </source>
</evidence>
<dbReference type="GO" id="GO:0071949">
    <property type="term" value="F:FAD binding"/>
    <property type="evidence" value="ECO:0007669"/>
    <property type="project" value="InterPro"/>
</dbReference>
<organism evidence="7 8">
    <name type="scientific">Lentibacillus populi</name>
    <dbReference type="NCBI Taxonomy" id="1827502"/>
    <lineage>
        <taxon>Bacteria</taxon>
        <taxon>Bacillati</taxon>
        <taxon>Bacillota</taxon>
        <taxon>Bacilli</taxon>
        <taxon>Bacillales</taxon>
        <taxon>Bacillaceae</taxon>
        <taxon>Lentibacillus</taxon>
    </lineage>
</organism>
<dbReference type="Gene3D" id="3.30.465.10">
    <property type="match status" value="1"/>
</dbReference>
<dbReference type="PROSITE" id="PS51387">
    <property type="entry name" value="FAD_PCMH"/>
    <property type="match status" value="1"/>
</dbReference>
<comment type="caution">
    <text evidence="7">The sequence shown here is derived from an EMBL/GenBank/DDBJ whole genome shotgun (WGS) entry which is preliminary data.</text>
</comment>
<accession>A0A9W5X6N7</accession>
<gene>
    <name evidence="7" type="ORF">GCM10011409_34950</name>
</gene>
<dbReference type="GO" id="GO:0016491">
    <property type="term" value="F:oxidoreductase activity"/>
    <property type="evidence" value="ECO:0007669"/>
    <property type="project" value="UniProtKB-KW"/>
</dbReference>
<dbReference type="InterPro" id="IPR006094">
    <property type="entry name" value="Oxid_FAD_bind_N"/>
</dbReference>
<dbReference type="Pfam" id="PF08031">
    <property type="entry name" value="BBE"/>
    <property type="match status" value="1"/>
</dbReference>
<dbReference type="Gene3D" id="3.40.462.20">
    <property type="match status" value="1"/>
</dbReference>
<evidence type="ECO:0000313" key="8">
    <source>
        <dbReference type="Proteomes" id="UP000621492"/>
    </source>
</evidence>
<evidence type="ECO:0000256" key="1">
    <source>
        <dbReference type="ARBA" id="ARBA00001974"/>
    </source>
</evidence>
<protein>
    <submittedName>
        <fullName evidence="7">FAD-linked oxidase</fullName>
    </submittedName>
</protein>
<keyword evidence="5" id="KW-0560">Oxidoreductase</keyword>
<dbReference type="Pfam" id="PF01565">
    <property type="entry name" value="FAD_binding_4"/>
    <property type="match status" value="1"/>
</dbReference>
<dbReference type="InterPro" id="IPR016166">
    <property type="entry name" value="FAD-bd_PCMH"/>
</dbReference>
<comment type="cofactor">
    <cofactor evidence="1">
        <name>FAD</name>
        <dbReference type="ChEBI" id="CHEBI:57692"/>
    </cofactor>
</comment>
<dbReference type="Proteomes" id="UP000621492">
    <property type="component" value="Unassembled WGS sequence"/>
</dbReference>
<evidence type="ECO:0000256" key="5">
    <source>
        <dbReference type="ARBA" id="ARBA00023002"/>
    </source>
</evidence>
<dbReference type="PANTHER" id="PTHR42973">
    <property type="entry name" value="BINDING OXIDOREDUCTASE, PUTATIVE (AFU_ORTHOLOGUE AFUA_1G17690)-RELATED"/>
    <property type="match status" value="1"/>
</dbReference>
<feature type="domain" description="FAD-binding PCMH-type" evidence="6">
    <location>
        <begin position="37"/>
        <end position="210"/>
    </location>
</feature>
<dbReference type="Gene3D" id="3.30.43.10">
    <property type="entry name" value="Uridine Diphospho-n-acetylenolpyruvylglucosamine Reductase, domain 2"/>
    <property type="match status" value="1"/>
</dbReference>
<keyword evidence="4" id="KW-0274">FAD</keyword>
<keyword evidence="8" id="KW-1185">Reference proteome</keyword>
<evidence type="ECO:0000256" key="4">
    <source>
        <dbReference type="ARBA" id="ARBA00022827"/>
    </source>
</evidence>
<reference evidence="7" key="2">
    <citation type="submission" date="2020-09" db="EMBL/GenBank/DDBJ databases">
        <authorList>
            <person name="Sun Q."/>
            <person name="Zhou Y."/>
        </authorList>
    </citation>
    <scope>NUCLEOTIDE SEQUENCE</scope>
    <source>
        <strain evidence="7">CGMCC 1.15454</strain>
    </source>
</reference>
<evidence type="ECO:0000259" key="6">
    <source>
        <dbReference type="PROSITE" id="PS51387"/>
    </source>
</evidence>
<evidence type="ECO:0000256" key="2">
    <source>
        <dbReference type="ARBA" id="ARBA00005466"/>
    </source>
</evidence>
<proteinExistence type="inferred from homology"/>
<dbReference type="AlphaFoldDB" id="A0A9W5X6N7"/>
<dbReference type="RefSeq" id="WP_188725575.1">
    <property type="nucleotide sequence ID" value="NZ_BMJD01000036.1"/>
</dbReference>
<evidence type="ECO:0000256" key="3">
    <source>
        <dbReference type="ARBA" id="ARBA00022630"/>
    </source>
</evidence>
<dbReference type="InterPro" id="IPR016167">
    <property type="entry name" value="FAD-bd_PCMH_sub1"/>
</dbReference>
<dbReference type="SUPFAM" id="SSF56176">
    <property type="entry name" value="FAD-binding/transporter-associated domain-like"/>
    <property type="match status" value="1"/>
</dbReference>